<dbReference type="Proteomes" id="UP000016934">
    <property type="component" value="Unassembled WGS sequence"/>
</dbReference>
<gene>
    <name evidence="3" type="ORF">COCSADRAFT_194420</name>
</gene>
<evidence type="ECO:0000313" key="3">
    <source>
        <dbReference type="EMBL" id="EMD59031.1"/>
    </source>
</evidence>
<dbReference type="OrthoDB" id="10624716at2759"/>
<feature type="compositionally biased region" description="Polar residues" evidence="1">
    <location>
        <begin position="172"/>
        <end position="182"/>
    </location>
</feature>
<reference evidence="4" key="2">
    <citation type="journal article" date="2013" name="PLoS Genet.">
        <title>Comparative genome structure, secondary metabolite, and effector coding capacity across Cochliobolus pathogens.</title>
        <authorList>
            <person name="Condon B.J."/>
            <person name="Leng Y."/>
            <person name="Wu D."/>
            <person name="Bushley K.E."/>
            <person name="Ohm R.A."/>
            <person name="Otillar R."/>
            <person name="Martin J."/>
            <person name="Schackwitz W."/>
            <person name="Grimwood J."/>
            <person name="MohdZainudin N."/>
            <person name="Xue C."/>
            <person name="Wang R."/>
            <person name="Manning V.A."/>
            <person name="Dhillon B."/>
            <person name="Tu Z.J."/>
            <person name="Steffenson B.J."/>
            <person name="Salamov A."/>
            <person name="Sun H."/>
            <person name="Lowry S."/>
            <person name="LaButti K."/>
            <person name="Han J."/>
            <person name="Copeland A."/>
            <person name="Lindquist E."/>
            <person name="Barry K."/>
            <person name="Schmutz J."/>
            <person name="Baker S.E."/>
            <person name="Ciuffetti L.M."/>
            <person name="Grigoriev I.V."/>
            <person name="Zhong S."/>
            <person name="Turgeon B.G."/>
        </authorList>
    </citation>
    <scope>NUCLEOTIDE SEQUENCE [LARGE SCALE GENOMIC DNA]</scope>
    <source>
        <strain evidence="4">ND90Pr / ATCC 201652</strain>
    </source>
</reference>
<evidence type="ECO:0000313" key="4">
    <source>
        <dbReference type="Proteomes" id="UP000016934"/>
    </source>
</evidence>
<feature type="signal peptide" evidence="2">
    <location>
        <begin position="1"/>
        <end position="22"/>
    </location>
</feature>
<evidence type="ECO:0000256" key="2">
    <source>
        <dbReference type="SAM" id="SignalP"/>
    </source>
</evidence>
<proteinExistence type="predicted"/>
<accession>M2SPG2</accession>
<name>M2SPG2_COCSN</name>
<feature type="region of interest" description="Disordered" evidence="1">
    <location>
        <begin position="169"/>
        <end position="188"/>
    </location>
</feature>
<dbReference type="GeneID" id="19133894"/>
<keyword evidence="2" id="KW-0732">Signal</keyword>
<dbReference type="HOGENOM" id="CLU_1440935_0_0_1"/>
<dbReference type="EMBL" id="KB445654">
    <property type="protein sequence ID" value="EMD59031.1"/>
    <property type="molecule type" value="Genomic_DNA"/>
</dbReference>
<dbReference type="KEGG" id="bsc:COCSADRAFT_194420"/>
<evidence type="ECO:0000256" key="1">
    <source>
        <dbReference type="SAM" id="MobiDB-lite"/>
    </source>
</evidence>
<dbReference type="AlphaFoldDB" id="M2SPG2"/>
<organism evidence="3 4">
    <name type="scientific">Cochliobolus sativus (strain ND90Pr / ATCC 201652)</name>
    <name type="common">Common root rot and spot blotch fungus</name>
    <name type="synonym">Bipolaris sorokiniana</name>
    <dbReference type="NCBI Taxonomy" id="665912"/>
    <lineage>
        <taxon>Eukaryota</taxon>
        <taxon>Fungi</taxon>
        <taxon>Dikarya</taxon>
        <taxon>Ascomycota</taxon>
        <taxon>Pezizomycotina</taxon>
        <taxon>Dothideomycetes</taxon>
        <taxon>Pleosporomycetidae</taxon>
        <taxon>Pleosporales</taxon>
        <taxon>Pleosporineae</taxon>
        <taxon>Pleosporaceae</taxon>
        <taxon>Bipolaris</taxon>
    </lineage>
</organism>
<reference evidence="3 4" key="1">
    <citation type="journal article" date="2012" name="PLoS Pathog.">
        <title>Diverse lifestyles and strategies of plant pathogenesis encoded in the genomes of eighteen Dothideomycetes fungi.</title>
        <authorList>
            <person name="Ohm R.A."/>
            <person name="Feau N."/>
            <person name="Henrissat B."/>
            <person name="Schoch C.L."/>
            <person name="Horwitz B.A."/>
            <person name="Barry K.W."/>
            <person name="Condon B.J."/>
            <person name="Copeland A.C."/>
            <person name="Dhillon B."/>
            <person name="Glaser F."/>
            <person name="Hesse C.N."/>
            <person name="Kosti I."/>
            <person name="LaButti K."/>
            <person name="Lindquist E.A."/>
            <person name="Lucas S."/>
            <person name="Salamov A.A."/>
            <person name="Bradshaw R.E."/>
            <person name="Ciuffetti L."/>
            <person name="Hamelin R.C."/>
            <person name="Kema G.H.J."/>
            <person name="Lawrence C."/>
            <person name="Scott J.A."/>
            <person name="Spatafora J.W."/>
            <person name="Turgeon B.G."/>
            <person name="de Wit P.J.G.M."/>
            <person name="Zhong S."/>
            <person name="Goodwin S.B."/>
            <person name="Grigoriev I.V."/>
        </authorList>
    </citation>
    <scope>NUCLEOTIDE SEQUENCE [LARGE SCALE GENOMIC DNA]</scope>
    <source>
        <strain evidence="4">ND90Pr / ATCC 201652</strain>
    </source>
</reference>
<dbReference type="RefSeq" id="XP_007705469.1">
    <property type="nucleotide sequence ID" value="XM_007707279.1"/>
</dbReference>
<feature type="chain" id="PRO_5004025198" evidence="2">
    <location>
        <begin position="23"/>
        <end position="188"/>
    </location>
</feature>
<keyword evidence="4" id="KW-1185">Reference proteome</keyword>
<sequence length="188" mass="19558">MAGFACLLAGWLAVGQTRQAKGSSDSSTRQPANPPARQPSAGQVWMREGGMDGEAMAWQAGLVGKAEDRDEWMPPGRVCTPTNSGILEPCTGGLEWTRAKSQNAVTEARATEPPRQGKAICVWSGAVVQCRLPCLALSSPCPEGSAGKRTCFNNKLLSSVGEGWAAAIGPTATRQAEPSTQTGRGGST</sequence>
<feature type="compositionally biased region" description="Polar residues" evidence="1">
    <location>
        <begin position="19"/>
        <end position="31"/>
    </location>
</feature>
<feature type="region of interest" description="Disordered" evidence="1">
    <location>
        <begin position="19"/>
        <end position="43"/>
    </location>
</feature>
<protein>
    <submittedName>
        <fullName evidence="3">Uncharacterized protein</fullName>
    </submittedName>
</protein>